<gene>
    <name evidence="1" type="ORF">CBF31_04195</name>
</gene>
<protein>
    <submittedName>
        <fullName evidence="1">Uncharacterized protein</fullName>
    </submittedName>
</protein>
<sequence length="114" mass="12411">MKTSKKVLIGLGIGAAVGTSIAIIASEKIKESVIGTKNRYQVKQFVDDKLNGNEEILDVVSEMSDSEVAKIVSLIDKVERGKNKIKVTGKSVREATDEVVETLSSFVTNMMEHN</sequence>
<evidence type="ECO:0000313" key="1">
    <source>
        <dbReference type="EMBL" id="RSU05224.1"/>
    </source>
</evidence>
<dbReference type="Proteomes" id="UP000287101">
    <property type="component" value="Unassembled WGS sequence"/>
</dbReference>
<dbReference type="AlphaFoldDB" id="A0A430ADB3"/>
<dbReference type="RefSeq" id="WP_126831112.1">
    <property type="nucleotide sequence ID" value="NZ_CBCRYB010000003.1"/>
</dbReference>
<name>A0A430ADB3_9ENTE</name>
<comment type="caution">
    <text evidence="1">The sequence shown here is derived from an EMBL/GenBank/DDBJ whole genome shotgun (WGS) entry which is preliminary data.</text>
</comment>
<organism evidence="1 2">
    <name type="scientific">Vagococcus fessus</name>
    <dbReference type="NCBI Taxonomy" id="120370"/>
    <lineage>
        <taxon>Bacteria</taxon>
        <taxon>Bacillati</taxon>
        <taxon>Bacillota</taxon>
        <taxon>Bacilli</taxon>
        <taxon>Lactobacillales</taxon>
        <taxon>Enterococcaceae</taxon>
        <taxon>Vagococcus</taxon>
    </lineage>
</organism>
<reference evidence="1 2" key="1">
    <citation type="submission" date="2017-05" db="EMBL/GenBank/DDBJ databases">
        <title>Vagococcus spp. assemblies.</title>
        <authorList>
            <person name="Gulvik C.A."/>
        </authorList>
    </citation>
    <scope>NUCLEOTIDE SEQUENCE [LARGE SCALE GENOMIC DNA]</scope>
    <source>
        <strain evidence="1 2">CCUG 41755</strain>
    </source>
</reference>
<dbReference type="EMBL" id="NGJY01000001">
    <property type="protein sequence ID" value="RSU05224.1"/>
    <property type="molecule type" value="Genomic_DNA"/>
</dbReference>
<evidence type="ECO:0000313" key="2">
    <source>
        <dbReference type="Proteomes" id="UP000287101"/>
    </source>
</evidence>
<proteinExistence type="predicted"/>
<dbReference type="OrthoDB" id="2157546at2"/>
<accession>A0A430ADB3</accession>
<keyword evidence="2" id="KW-1185">Reference proteome</keyword>